<dbReference type="AlphaFoldDB" id="A0AAP9ECK7"/>
<dbReference type="EMBL" id="CP042387">
    <property type="protein sequence ID" value="QEA43516.1"/>
    <property type="molecule type" value="Genomic_DNA"/>
</dbReference>
<accession>A0AAP9ECK7</accession>
<feature type="domain" description="Immunity protein Imm33" evidence="1">
    <location>
        <begin position="12"/>
        <end position="90"/>
    </location>
</feature>
<dbReference type="GeneID" id="66530912"/>
<evidence type="ECO:0000313" key="3">
    <source>
        <dbReference type="Proteomes" id="UP000321298"/>
    </source>
</evidence>
<evidence type="ECO:0000259" key="1">
    <source>
        <dbReference type="Pfam" id="PF09951"/>
    </source>
</evidence>
<proteinExistence type="predicted"/>
<reference evidence="2 3" key="1">
    <citation type="submission" date="2019-06" db="EMBL/GenBank/DDBJ databases">
        <title>Genome analyses of bacteria isolated from kimchi.</title>
        <authorList>
            <person name="Lee S."/>
            <person name="Ahn S."/>
            <person name="Roh S."/>
        </authorList>
    </citation>
    <scope>NUCLEOTIDE SEQUENCE [LARGE SCALE GENOMIC DNA]</scope>
    <source>
        <strain evidence="2 3">CBA3625</strain>
    </source>
</reference>
<gene>
    <name evidence="2" type="ORF">FGL83_01810</name>
</gene>
<keyword evidence="3" id="KW-1185">Reference proteome</keyword>
<organism evidence="2 3">
    <name type="scientific">Leuconostoc lactis</name>
    <dbReference type="NCBI Taxonomy" id="1246"/>
    <lineage>
        <taxon>Bacteria</taxon>
        <taxon>Bacillati</taxon>
        <taxon>Bacillota</taxon>
        <taxon>Bacilli</taxon>
        <taxon>Lactobacillales</taxon>
        <taxon>Lactobacillaceae</taxon>
        <taxon>Leuconostoc</taxon>
    </lineage>
</organism>
<dbReference type="InterPro" id="IPR018689">
    <property type="entry name" value="Imm33_dom"/>
</dbReference>
<dbReference type="RefSeq" id="WP_147000741.1">
    <property type="nucleotide sequence ID" value="NZ_CP042387.1"/>
</dbReference>
<dbReference type="Pfam" id="PF09951">
    <property type="entry name" value="Imm33"/>
    <property type="match status" value="1"/>
</dbReference>
<sequence>MRSVFHQPEAVVLASKHLVDGSGKLRWVYRELAPTTPQDTGWFLFADNDSEAWNADPANFMPLVIETALAIEPSLRHILDLPYGTDLVLDTRPGVQGWWDPKTKTPVWLADGSVSPNIQVVAGQVVEDDTK</sequence>
<name>A0AAP9ECK7_LEULA</name>
<evidence type="ECO:0000313" key="2">
    <source>
        <dbReference type="EMBL" id="QEA43516.1"/>
    </source>
</evidence>
<protein>
    <submittedName>
        <fullName evidence="2">DUF2185 domain-containing protein</fullName>
    </submittedName>
</protein>
<dbReference type="Proteomes" id="UP000321298">
    <property type="component" value="Chromosome"/>
</dbReference>